<accession>A0A8J2UI00</accession>
<evidence type="ECO:0000259" key="3">
    <source>
        <dbReference type="Pfam" id="PF14498"/>
    </source>
</evidence>
<feature type="domain" description="Glycosyl hydrolase family 95 catalytic" evidence="5">
    <location>
        <begin position="282"/>
        <end position="695"/>
    </location>
</feature>
<comment type="caution">
    <text evidence="6">The sequence shown here is derived from an EMBL/GenBank/DDBJ whole genome shotgun (WGS) entry which is preliminary data.</text>
</comment>
<gene>
    <name evidence="6" type="ORF">GCM10011511_50800</name>
</gene>
<name>A0A8J2UI00_9BACT</name>
<dbReference type="PANTHER" id="PTHR31084:SF0">
    <property type="entry name" value="ALPHA-L-FUCOSIDASE 2"/>
    <property type="match status" value="1"/>
</dbReference>
<evidence type="ECO:0000259" key="2">
    <source>
        <dbReference type="Pfam" id="PF03629"/>
    </source>
</evidence>
<proteinExistence type="predicted"/>
<keyword evidence="7" id="KW-1185">Reference proteome</keyword>
<dbReference type="Pfam" id="PF21307">
    <property type="entry name" value="Glyco_hydro_95_C"/>
    <property type="match status" value="1"/>
</dbReference>
<dbReference type="Pfam" id="PF14498">
    <property type="entry name" value="Glyco_hyd_65N_2"/>
    <property type="match status" value="1"/>
</dbReference>
<dbReference type="InterPro" id="IPR005181">
    <property type="entry name" value="SASA"/>
</dbReference>
<dbReference type="RefSeq" id="WP_188937134.1">
    <property type="nucleotide sequence ID" value="NZ_BMJC01000006.1"/>
</dbReference>
<evidence type="ECO:0000259" key="4">
    <source>
        <dbReference type="Pfam" id="PF21307"/>
    </source>
</evidence>
<feature type="domain" description="Glycosyl hydrolase family 95 N-terminal" evidence="3">
    <location>
        <begin position="24"/>
        <end position="262"/>
    </location>
</feature>
<reference evidence="6" key="1">
    <citation type="journal article" date="2014" name="Int. J. Syst. Evol. Microbiol.">
        <title>Complete genome sequence of Corynebacterium casei LMG S-19264T (=DSM 44701T), isolated from a smear-ripened cheese.</title>
        <authorList>
            <consortium name="US DOE Joint Genome Institute (JGI-PGF)"/>
            <person name="Walter F."/>
            <person name="Albersmeier A."/>
            <person name="Kalinowski J."/>
            <person name="Ruckert C."/>
        </authorList>
    </citation>
    <scope>NUCLEOTIDE SEQUENCE</scope>
    <source>
        <strain evidence="6">CGMCC 1.15448</strain>
    </source>
</reference>
<reference evidence="6" key="2">
    <citation type="submission" date="2020-09" db="EMBL/GenBank/DDBJ databases">
        <authorList>
            <person name="Sun Q."/>
            <person name="Zhou Y."/>
        </authorList>
    </citation>
    <scope>NUCLEOTIDE SEQUENCE</scope>
    <source>
        <strain evidence="6">CGMCC 1.15448</strain>
    </source>
</reference>
<evidence type="ECO:0000259" key="5">
    <source>
        <dbReference type="Pfam" id="PF22124"/>
    </source>
</evidence>
<dbReference type="SUPFAM" id="SSF49785">
    <property type="entry name" value="Galactose-binding domain-like"/>
    <property type="match status" value="1"/>
</dbReference>
<sequence length="1418" mass="154559">MKNILAFFSLLAAAAHCDGQPLALWYDKPAAVWEGSLPLGNGRLGMMPDGGVNKETIVLNDITLWSGSPQDANNYEAYKSLPAIRKLLFEGKNDSAQQLVDANFICKGPGSGGAQWGCYQTMGNLTIEFSSGGAPAGYSRRLSLDSAIATTTFIVDGVRYTREYFTSFTGDIGVIRISADKPGHISCSLSMNRPERSAVAVIGDVVQMEGELDNGTDGRGMRYLAKARAVARGGFVEAKGLSVVVKNADQLLIYVSMATDYNDPHHRDRINHLLSAAVQTPYTDMRRQHIARYQALFKRVSLNLGAASRDDLPTDIRLQEYQRDPGGDNALAALFFQFGRYLSISSTRVGLLPPNLQGLWANQVHTPWNGDYHLDVNVEMNHWPVDVANLSELDLPLADLVAGMVPYGERTAKAYYHAGGWVAHVITNPWHFTEPGESASWGATKAGSGWLCNNLWQHFAFTGDTAYLRRIYPVLKGAAVFYHDMLIPDPATGWLVTSPSSSPENWFKMPNGQSASICMGPTIDNQIVRELYGNVIRASMILKTDNAFRDTLRSQLTLMPPPGRVASDGRLMEWLQDYAETDVHHRHISHLYGLYPANLITPDSTPDLAAACAKSLDIRGDDGPGWSIAYKMLMWARLYNGNRAYKLFKDLMRPTMATNINYGAGGGIYPNLFSAGPPFQIDANFGGEAGIAEMLLQSHAGYINLLPAIPDEWKAAGEVHGLRARGNVVVDFSWKAGKIISYRLYSHYPHPVQIKINGLLQTVQAGPLAITRVAAAPGLATSAISLPHIFGDGMVLQRDAPVTILGHAGAGESVRVSFHGQSRTTVADSKGAWKVVLSPMAYGGPYTLEISSRWDSVRLKDVLVGDVWVCSGQSNMEFPVSGWSRVNNADEELRNADYPAIRLFSVDKAISARPEEDVKGGHWEHCSPATIAPFTAVGYFFGRELHKTLKIPIGLINTTWGGTDIESWISRKSLDSSREFHDAVAHLPIITLDSLRDLYRAASTRLVTRLQGGLPDAAAVASWKDPSFDASHWPAMQLPGLWDNQQLGAAFDGVVWFRKEVDLPGMDTALLSLGMIDDDDETYVNGIRVGGTNGYNMHRVYKILPGILHPGKNTIAVKVTDGGGGGGIYGEESELWLSAGSVKVSLSGAWSFQVASVIAGNGGFGPNSYPSLLFNAMVNPIRSFRIKGAIWYQGENNAVRAWQYRKAMPLLIEDWRHQWAEGAFPLYFVQLTSFKASSGNSNKGSTWAELRESQTVARALPHTGMAVTIDIGDPNDIHPTDKQDVGRRLAALALHQTYGLPGVASGPVYRSVSMVGGKVQVSFSEIGGGFIIKGTSLHGFELAGADHHFYPAAAVIEGNTVMLSSDNVPQPVAVRYGWADDASSANLFNKEGYPAAPFRTDDWPAITRDVKFTISPNF</sequence>
<dbReference type="Gene3D" id="1.50.10.10">
    <property type="match status" value="1"/>
</dbReference>
<feature type="domain" description="Sialate O-acetylesterase" evidence="2">
    <location>
        <begin position="865"/>
        <end position="972"/>
    </location>
</feature>
<dbReference type="Pfam" id="PF22124">
    <property type="entry name" value="Glyco_hydro_95_cat"/>
    <property type="match status" value="1"/>
</dbReference>
<dbReference type="InterPro" id="IPR012341">
    <property type="entry name" value="6hp_glycosidase-like_sf"/>
</dbReference>
<organism evidence="6 7">
    <name type="scientific">Puia dinghuensis</name>
    <dbReference type="NCBI Taxonomy" id="1792502"/>
    <lineage>
        <taxon>Bacteria</taxon>
        <taxon>Pseudomonadati</taxon>
        <taxon>Bacteroidota</taxon>
        <taxon>Chitinophagia</taxon>
        <taxon>Chitinophagales</taxon>
        <taxon>Chitinophagaceae</taxon>
        <taxon>Puia</taxon>
    </lineage>
</organism>
<keyword evidence="1" id="KW-0378">Hydrolase</keyword>
<evidence type="ECO:0000313" key="6">
    <source>
        <dbReference type="EMBL" id="GGB20867.1"/>
    </source>
</evidence>
<evidence type="ECO:0000256" key="1">
    <source>
        <dbReference type="ARBA" id="ARBA00022801"/>
    </source>
</evidence>
<evidence type="ECO:0000313" key="7">
    <source>
        <dbReference type="Proteomes" id="UP000607559"/>
    </source>
</evidence>
<dbReference type="GO" id="GO:0016788">
    <property type="term" value="F:hydrolase activity, acting on ester bonds"/>
    <property type="evidence" value="ECO:0007669"/>
    <property type="project" value="UniProtKB-ARBA"/>
</dbReference>
<dbReference type="GO" id="GO:0005975">
    <property type="term" value="P:carbohydrate metabolic process"/>
    <property type="evidence" value="ECO:0007669"/>
    <property type="project" value="InterPro"/>
</dbReference>
<dbReference type="SUPFAM" id="SSF48208">
    <property type="entry name" value="Six-hairpin glycosidases"/>
    <property type="match status" value="1"/>
</dbReference>
<dbReference type="InterPro" id="IPR008928">
    <property type="entry name" value="6-hairpin_glycosidase_sf"/>
</dbReference>
<feature type="domain" description="Sialate O-acetylesterase" evidence="2">
    <location>
        <begin position="1174"/>
        <end position="1291"/>
    </location>
</feature>
<dbReference type="InterPro" id="IPR049053">
    <property type="entry name" value="AFCA-like_C"/>
</dbReference>
<dbReference type="Proteomes" id="UP000607559">
    <property type="component" value="Unassembled WGS sequence"/>
</dbReference>
<dbReference type="Gene3D" id="3.40.50.1110">
    <property type="entry name" value="SGNH hydrolase"/>
    <property type="match status" value="2"/>
</dbReference>
<dbReference type="Pfam" id="PF03629">
    <property type="entry name" value="SASA"/>
    <property type="match status" value="2"/>
</dbReference>
<feature type="domain" description="Alpha fucosidase A-like C-terminal" evidence="4">
    <location>
        <begin position="697"/>
        <end position="762"/>
    </location>
</feature>
<dbReference type="InterPro" id="IPR027414">
    <property type="entry name" value="GH95_N_dom"/>
</dbReference>
<dbReference type="InterPro" id="IPR036514">
    <property type="entry name" value="SGNH_hydro_sf"/>
</dbReference>
<dbReference type="InterPro" id="IPR054363">
    <property type="entry name" value="GH95_cat"/>
</dbReference>
<dbReference type="InterPro" id="IPR008979">
    <property type="entry name" value="Galactose-bd-like_sf"/>
</dbReference>
<dbReference type="GO" id="GO:0004560">
    <property type="term" value="F:alpha-L-fucosidase activity"/>
    <property type="evidence" value="ECO:0007669"/>
    <property type="project" value="TreeGrafter"/>
</dbReference>
<dbReference type="PANTHER" id="PTHR31084">
    <property type="entry name" value="ALPHA-L-FUCOSIDASE 2"/>
    <property type="match status" value="1"/>
</dbReference>
<dbReference type="EMBL" id="BMJC01000006">
    <property type="protein sequence ID" value="GGB20867.1"/>
    <property type="molecule type" value="Genomic_DNA"/>
</dbReference>
<evidence type="ECO:0008006" key="8">
    <source>
        <dbReference type="Google" id="ProtNLM"/>
    </source>
</evidence>
<protein>
    <recommendedName>
        <fullName evidence="8">Glycoside hydrolase</fullName>
    </recommendedName>
</protein>
<dbReference type="SUPFAM" id="SSF52266">
    <property type="entry name" value="SGNH hydrolase"/>
    <property type="match status" value="1"/>
</dbReference>